<dbReference type="PANTHER" id="PTHR44757">
    <property type="entry name" value="DIGUANYLATE CYCLASE DGCP"/>
    <property type="match status" value="1"/>
</dbReference>
<dbReference type="InterPro" id="IPR035919">
    <property type="entry name" value="EAL_sf"/>
</dbReference>
<dbReference type="Gene3D" id="3.20.20.450">
    <property type="entry name" value="EAL domain"/>
    <property type="match status" value="1"/>
</dbReference>
<feature type="transmembrane region" description="Helical" evidence="1">
    <location>
        <begin position="60"/>
        <end position="83"/>
    </location>
</feature>
<dbReference type="Pfam" id="PF00990">
    <property type="entry name" value="GGDEF"/>
    <property type="match status" value="1"/>
</dbReference>
<evidence type="ECO:0000259" key="2">
    <source>
        <dbReference type="PROSITE" id="PS50883"/>
    </source>
</evidence>
<feature type="transmembrane region" description="Helical" evidence="1">
    <location>
        <begin position="21"/>
        <end position="48"/>
    </location>
</feature>
<sequence length="550" mass="60258">MLRARRLVQDRKEKLMQQSGSGARVTPWGLGVWGVTVLLGGAALMFALERLVRHGAAGRHGLFIALGAMLYGIGLTLPVRGLLRGPRQVLRGLHVRVSRRRAAFSTGIDGVTGLANRSWFVHRLNLALGRLSACREDGFSVLLLDLDRFKLVNDALGHSAGDDLLRQVAARINAALRPDRHLVARLGGDEFAVLLEGVAEPGAAERIAARIQEAIDAPYRVRGHETRMTASVGIIRSEQCIACADSVLRDVDTAMYGAKRSGPGRVATFAPHMRRKASRDFGIETELRKAIGTAQLSLLYQPIVALDRLTADSVEALVRWNHPRFGMVDPEEFIPIAEQSGLVIPLDEWVQRQACLQWRAWQDRDAERAPRSVSVNVSRVQMAYPEAFLAHIRAVMEAARMPPGALRLEVTERDVMRDPDAAVDLLRELRKLGVGLAMDDFGTGMSSLACLRRYPFDVVKIDRDFIADLGSAADVRAVVHASVMLIESLGMRSVAEGVENAGQVEFLRSIGCHSAQGYLFGRPAPADRIVAREPLPGEREAASPLVSSRR</sequence>
<evidence type="ECO:0000313" key="4">
    <source>
        <dbReference type="EMBL" id="AGE14071.1"/>
    </source>
</evidence>
<dbReference type="InterPro" id="IPR000160">
    <property type="entry name" value="GGDEF_dom"/>
</dbReference>
<dbReference type="Gene3D" id="3.30.70.270">
    <property type="match status" value="1"/>
</dbReference>
<dbReference type="PANTHER" id="PTHR44757:SF2">
    <property type="entry name" value="BIOFILM ARCHITECTURE MAINTENANCE PROTEIN MBAA"/>
    <property type="match status" value="1"/>
</dbReference>
<dbReference type="PROSITE" id="PS50883">
    <property type="entry name" value="EAL"/>
    <property type="match status" value="1"/>
</dbReference>
<name>M1GLT1_9ZZZZ</name>
<dbReference type="SUPFAM" id="SSF141868">
    <property type="entry name" value="EAL domain-like"/>
    <property type="match status" value="1"/>
</dbReference>
<dbReference type="EMBL" id="JQ815894">
    <property type="protein sequence ID" value="AGE14071.1"/>
    <property type="molecule type" value="Genomic_DNA"/>
</dbReference>
<reference evidence="4" key="1">
    <citation type="journal article" date="2013" name="Appl. Environ. Microbiol.">
        <title>RubisCO Gene Clusters Found in a Metagenome Microarray from Acid Mine Drainage.</title>
        <authorList>
            <person name="Guo X."/>
            <person name="Yin H."/>
            <person name="Cong J."/>
            <person name="Dai Z."/>
            <person name="Liang Y."/>
            <person name="Liu X."/>
        </authorList>
    </citation>
    <scope>NUCLEOTIDE SEQUENCE</scope>
</reference>
<dbReference type="SUPFAM" id="SSF55073">
    <property type="entry name" value="Nucleotide cyclase"/>
    <property type="match status" value="1"/>
</dbReference>
<dbReference type="Pfam" id="PF00563">
    <property type="entry name" value="EAL"/>
    <property type="match status" value="1"/>
</dbReference>
<accession>M1GLT1</accession>
<protein>
    <submittedName>
        <fullName evidence="4">Response regulator receiver modulated diguanylate cyclase/phosphodiesterase with PAS/PAC sensor(S)</fullName>
    </submittedName>
</protein>
<dbReference type="InterPro" id="IPR043128">
    <property type="entry name" value="Rev_trsase/Diguanyl_cyclase"/>
</dbReference>
<dbReference type="SMART" id="SM00052">
    <property type="entry name" value="EAL"/>
    <property type="match status" value="1"/>
</dbReference>
<dbReference type="AlphaFoldDB" id="M1GLT1"/>
<dbReference type="InterPro" id="IPR001633">
    <property type="entry name" value="EAL_dom"/>
</dbReference>
<keyword evidence="1" id="KW-0812">Transmembrane</keyword>
<evidence type="ECO:0000256" key="1">
    <source>
        <dbReference type="SAM" id="Phobius"/>
    </source>
</evidence>
<evidence type="ECO:0000259" key="3">
    <source>
        <dbReference type="PROSITE" id="PS50887"/>
    </source>
</evidence>
<dbReference type="InterPro" id="IPR029787">
    <property type="entry name" value="Nucleotide_cyclase"/>
</dbReference>
<keyword evidence="1" id="KW-0472">Membrane</keyword>
<dbReference type="NCBIfam" id="TIGR00254">
    <property type="entry name" value="GGDEF"/>
    <property type="match status" value="1"/>
</dbReference>
<proteinExistence type="predicted"/>
<feature type="domain" description="EAL" evidence="2">
    <location>
        <begin position="280"/>
        <end position="537"/>
    </location>
</feature>
<dbReference type="SMART" id="SM00267">
    <property type="entry name" value="GGDEF"/>
    <property type="match status" value="1"/>
</dbReference>
<dbReference type="PROSITE" id="PS50887">
    <property type="entry name" value="GGDEF"/>
    <property type="match status" value="1"/>
</dbReference>
<feature type="domain" description="GGDEF" evidence="3">
    <location>
        <begin position="137"/>
        <end position="271"/>
    </location>
</feature>
<dbReference type="CDD" id="cd01949">
    <property type="entry name" value="GGDEF"/>
    <property type="match status" value="1"/>
</dbReference>
<organism evidence="4">
    <name type="scientific">uncultured prokaryote</name>
    <dbReference type="NCBI Taxonomy" id="198431"/>
    <lineage>
        <taxon>unclassified sequences</taxon>
        <taxon>environmental samples</taxon>
    </lineage>
</organism>
<dbReference type="CDD" id="cd01948">
    <property type="entry name" value="EAL"/>
    <property type="match status" value="1"/>
</dbReference>
<dbReference type="InterPro" id="IPR052155">
    <property type="entry name" value="Biofilm_reg_signaling"/>
</dbReference>
<keyword evidence="1" id="KW-1133">Transmembrane helix</keyword>